<proteinExistence type="predicted"/>
<evidence type="ECO:0000313" key="2">
    <source>
        <dbReference type="EMBL" id="QHS82109.1"/>
    </source>
</evidence>
<dbReference type="AlphaFoldDB" id="A0A6C0AQH8"/>
<keyword evidence="1" id="KW-0812">Transmembrane</keyword>
<accession>A0A6C0AQH8</accession>
<protein>
    <submittedName>
        <fullName evidence="2">Uncharacterized protein</fullName>
    </submittedName>
</protein>
<name>A0A6C0AQH8_9ZZZZ</name>
<keyword evidence="1" id="KW-0472">Membrane</keyword>
<feature type="transmembrane region" description="Helical" evidence="1">
    <location>
        <begin position="6"/>
        <end position="24"/>
    </location>
</feature>
<evidence type="ECO:0000256" key="1">
    <source>
        <dbReference type="SAM" id="Phobius"/>
    </source>
</evidence>
<keyword evidence="1" id="KW-1133">Transmembrane helix</keyword>
<dbReference type="EMBL" id="MN740762">
    <property type="protein sequence ID" value="QHS82109.1"/>
    <property type="molecule type" value="Genomic_DNA"/>
</dbReference>
<sequence>MKYFLYNSILVIIILLFSYYNTIYSVETFTPSIKGIYRPIVRNTRIIGEGFYNKTTSNISNLFRKFGIM</sequence>
<reference evidence="2" key="1">
    <citation type="journal article" date="2020" name="Nature">
        <title>Giant virus diversity and host interactions through global metagenomics.</title>
        <authorList>
            <person name="Schulz F."/>
            <person name="Roux S."/>
            <person name="Paez-Espino D."/>
            <person name="Jungbluth S."/>
            <person name="Walsh D.A."/>
            <person name="Denef V.J."/>
            <person name="McMahon K.D."/>
            <person name="Konstantinidis K.T."/>
            <person name="Eloe-Fadrosh E.A."/>
            <person name="Kyrpides N.C."/>
            <person name="Woyke T."/>
        </authorList>
    </citation>
    <scope>NUCLEOTIDE SEQUENCE</scope>
    <source>
        <strain evidence="2">GVMAG-S-1101165-79</strain>
    </source>
</reference>
<organism evidence="2">
    <name type="scientific">viral metagenome</name>
    <dbReference type="NCBI Taxonomy" id="1070528"/>
    <lineage>
        <taxon>unclassified sequences</taxon>
        <taxon>metagenomes</taxon>
        <taxon>organismal metagenomes</taxon>
    </lineage>
</organism>